<feature type="transmembrane region" description="Helical" evidence="1">
    <location>
        <begin position="129"/>
        <end position="149"/>
    </location>
</feature>
<keyword evidence="1" id="KW-0812">Transmembrane</keyword>
<comment type="caution">
    <text evidence="2">The sequence shown here is derived from an EMBL/GenBank/DDBJ whole genome shotgun (WGS) entry which is preliminary data.</text>
</comment>
<dbReference type="RefSeq" id="WP_111196362.1">
    <property type="nucleotide sequence ID" value="NZ_QKVK01000002.1"/>
</dbReference>
<name>A0A2W2AQF2_9HYPH</name>
<reference evidence="3" key="1">
    <citation type="submission" date="2018-06" db="EMBL/GenBank/DDBJ databases">
        <title>Aestuariibacter litoralis strain KCTC 52945T.</title>
        <authorList>
            <person name="Li X."/>
            <person name="Salam N."/>
            <person name="Li J.-L."/>
            <person name="Chen Y.-M."/>
            <person name="Yang Z.-W."/>
            <person name="Zhang L.-Y."/>
            <person name="Han M.-X."/>
            <person name="Xiao M."/>
            <person name="Li W.-J."/>
        </authorList>
    </citation>
    <scope>NUCLEOTIDE SEQUENCE [LARGE SCALE GENOMIC DNA]</scope>
    <source>
        <strain evidence="3">KCTC 52945</strain>
    </source>
</reference>
<evidence type="ECO:0000313" key="3">
    <source>
        <dbReference type="Proteomes" id="UP000248795"/>
    </source>
</evidence>
<proteinExistence type="predicted"/>
<accession>A0A2W2AQF2</accession>
<dbReference type="AlphaFoldDB" id="A0A2W2AQF2"/>
<keyword evidence="1" id="KW-1133">Transmembrane helix</keyword>
<dbReference type="InterPro" id="IPR003744">
    <property type="entry name" value="YhhQ"/>
</dbReference>
<keyword evidence="1" id="KW-0472">Membrane</keyword>
<dbReference type="Proteomes" id="UP000248795">
    <property type="component" value="Unassembled WGS sequence"/>
</dbReference>
<organism evidence="2 3">
    <name type="scientific">Aestuariivirga litoralis</name>
    <dbReference type="NCBI Taxonomy" id="2650924"/>
    <lineage>
        <taxon>Bacteria</taxon>
        <taxon>Pseudomonadati</taxon>
        <taxon>Pseudomonadota</taxon>
        <taxon>Alphaproteobacteria</taxon>
        <taxon>Hyphomicrobiales</taxon>
        <taxon>Aestuariivirgaceae</taxon>
        <taxon>Aestuariivirga</taxon>
    </lineage>
</organism>
<dbReference type="Pfam" id="PF02592">
    <property type="entry name" value="Vut_1"/>
    <property type="match status" value="1"/>
</dbReference>
<feature type="transmembrane region" description="Helical" evidence="1">
    <location>
        <begin position="30"/>
        <end position="47"/>
    </location>
</feature>
<evidence type="ECO:0000313" key="2">
    <source>
        <dbReference type="EMBL" id="PZF77615.1"/>
    </source>
</evidence>
<evidence type="ECO:0000256" key="1">
    <source>
        <dbReference type="SAM" id="Phobius"/>
    </source>
</evidence>
<feature type="transmembrane region" description="Helical" evidence="1">
    <location>
        <begin position="6"/>
        <end position="23"/>
    </location>
</feature>
<dbReference type="EMBL" id="QKVK01000002">
    <property type="protein sequence ID" value="PZF77615.1"/>
    <property type="molecule type" value="Genomic_DNA"/>
</dbReference>
<protein>
    <submittedName>
        <fullName evidence="2">PreQ0 transporter</fullName>
    </submittedName>
</protein>
<sequence length="161" mass="17771">MWVALYVAAIVAVNWMFTAIAPWSTPMGDLYLANVVVGFIFVLRDYAQREVGHYILFATAAAGVLTWFMVDPAIAVASITAFILSETADWGVYSYLRRPLSQRILISSLIAVPLDTLAFQYLAGYLTPAAFATEILSKALGVMIVWYILRARDRKLAITAA</sequence>
<feature type="transmembrane region" description="Helical" evidence="1">
    <location>
        <begin position="104"/>
        <end position="123"/>
    </location>
</feature>
<keyword evidence="3" id="KW-1185">Reference proteome</keyword>
<feature type="transmembrane region" description="Helical" evidence="1">
    <location>
        <begin position="53"/>
        <end position="84"/>
    </location>
</feature>
<gene>
    <name evidence="2" type="ORF">DK847_04000</name>
</gene>